<accession>A0A0P7Y6R7</accession>
<keyword evidence="1" id="KW-1133">Transmembrane helix</keyword>
<evidence type="ECO:0000313" key="3">
    <source>
        <dbReference type="Proteomes" id="UP000050421"/>
    </source>
</evidence>
<dbReference type="EMBL" id="LJXT01000088">
    <property type="protein sequence ID" value="KPQ13505.1"/>
    <property type="molecule type" value="Genomic_DNA"/>
</dbReference>
<dbReference type="AlphaFoldDB" id="A0A0P7Y6R7"/>
<protein>
    <submittedName>
        <fullName evidence="2">Uncharacterized protein</fullName>
    </submittedName>
</protein>
<name>A0A0P7Y6R7_9BACT</name>
<sequence length="57" mass="6541">MLFLGIISLILGALILYKMVRHPFKYDDGAINFKGYASGIIFIFIGIYVLFDHFKIL</sequence>
<comment type="caution">
    <text evidence="2">The sequence shown here is derived from an EMBL/GenBank/DDBJ whole genome shotgun (WGS) entry which is preliminary data.</text>
</comment>
<reference evidence="2 3" key="1">
    <citation type="submission" date="2015-09" db="EMBL/GenBank/DDBJ databases">
        <title>Identification and resolution of microdiversity through metagenomic sequencing of parallel consortia.</title>
        <authorList>
            <person name="Nelson W.C."/>
            <person name="Romine M.F."/>
            <person name="Lindemann S.R."/>
        </authorList>
    </citation>
    <scope>NUCLEOTIDE SEQUENCE [LARGE SCALE GENOMIC DNA]</scope>
    <source>
        <strain evidence="2">HL-49</strain>
    </source>
</reference>
<dbReference type="PATRIC" id="fig|1305737.6.peg.3233"/>
<gene>
    <name evidence="2" type="ORF">HLUCCX10_12890</name>
</gene>
<dbReference type="STRING" id="1305737.GCA_000526355_01404"/>
<organism evidence="2 3">
    <name type="scientific">Algoriphagus marincola HL-49</name>
    <dbReference type="NCBI Taxonomy" id="1305737"/>
    <lineage>
        <taxon>Bacteria</taxon>
        <taxon>Pseudomonadati</taxon>
        <taxon>Bacteroidota</taxon>
        <taxon>Cytophagia</taxon>
        <taxon>Cytophagales</taxon>
        <taxon>Cyclobacteriaceae</taxon>
        <taxon>Algoriphagus</taxon>
    </lineage>
</organism>
<keyword evidence="1" id="KW-0812">Transmembrane</keyword>
<dbReference type="Proteomes" id="UP000050421">
    <property type="component" value="Unassembled WGS sequence"/>
</dbReference>
<proteinExistence type="predicted"/>
<feature type="transmembrane region" description="Helical" evidence="1">
    <location>
        <begin position="31"/>
        <end position="51"/>
    </location>
</feature>
<evidence type="ECO:0000256" key="1">
    <source>
        <dbReference type="SAM" id="Phobius"/>
    </source>
</evidence>
<evidence type="ECO:0000313" key="2">
    <source>
        <dbReference type="EMBL" id="KPQ13505.1"/>
    </source>
</evidence>
<keyword evidence="1" id="KW-0472">Membrane</keyword>